<dbReference type="Pfam" id="PF01535">
    <property type="entry name" value="PPR"/>
    <property type="match status" value="3"/>
</dbReference>
<dbReference type="OrthoDB" id="727945at2759"/>
<organism evidence="5 6">
    <name type="scientific">Handroanthus impetiginosus</name>
    <dbReference type="NCBI Taxonomy" id="429701"/>
    <lineage>
        <taxon>Eukaryota</taxon>
        <taxon>Viridiplantae</taxon>
        <taxon>Streptophyta</taxon>
        <taxon>Embryophyta</taxon>
        <taxon>Tracheophyta</taxon>
        <taxon>Spermatophyta</taxon>
        <taxon>Magnoliopsida</taxon>
        <taxon>eudicotyledons</taxon>
        <taxon>Gunneridae</taxon>
        <taxon>Pentapetalae</taxon>
        <taxon>asterids</taxon>
        <taxon>lamiids</taxon>
        <taxon>Lamiales</taxon>
        <taxon>Bignoniaceae</taxon>
        <taxon>Crescentiina</taxon>
        <taxon>Tabebuia alliance</taxon>
        <taxon>Handroanthus</taxon>
    </lineage>
</organism>
<dbReference type="Pfam" id="PF20431">
    <property type="entry name" value="E_motif"/>
    <property type="match status" value="1"/>
</dbReference>
<reference evidence="6" key="1">
    <citation type="journal article" date="2018" name="Gigascience">
        <title>Genome assembly of the Pink Ipe (Handroanthus impetiginosus, Bignoniaceae), a highly valued, ecologically keystone Neotropical timber forest tree.</title>
        <authorList>
            <person name="Silva-Junior O.B."/>
            <person name="Grattapaglia D."/>
            <person name="Novaes E."/>
            <person name="Collevatti R.G."/>
        </authorList>
    </citation>
    <scope>NUCLEOTIDE SEQUENCE [LARGE SCALE GENOMIC DNA]</scope>
    <source>
        <strain evidence="6">cv. UFG-1</strain>
    </source>
</reference>
<evidence type="ECO:0000256" key="3">
    <source>
        <dbReference type="PROSITE-ProRule" id="PRU00708"/>
    </source>
</evidence>
<dbReference type="InterPro" id="IPR046848">
    <property type="entry name" value="E_motif"/>
</dbReference>
<dbReference type="Proteomes" id="UP000231279">
    <property type="component" value="Unassembled WGS sequence"/>
</dbReference>
<feature type="repeat" description="PPR" evidence="3">
    <location>
        <begin position="270"/>
        <end position="304"/>
    </location>
</feature>
<accession>A0A2G9FWH8</accession>
<dbReference type="AlphaFoldDB" id="A0A2G9FWH8"/>
<dbReference type="Pfam" id="PF14432">
    <property type="entry name" value="DYW_deaminase"/>
    <property type="match status" value="1"/>
</dbReference>
<dbReference type="STRING" id="429701.A0A2G9FWH8"/>
<comment type="caution">
    <text evidence="5">The sequence shown here is derived from an EMBL/GenBank/DDBJ whole genome shotgun (WGS) entry which is preliminary data.</text>
</comment>
<proteinExistence type="inferred from homology"/>
<dbReference type="PANTHER" id="PTHR47926:SF537">
    <property type="entry name" value="PENTACOTRIPEPTIDE-REPEAT REGION OF PRORP DOMAIN-CONTAINING PROTEIN"/>
    <property type="match status" value="1"/>
</dbReference>
<dbReference type="InterPro" id="IPR002885">
    <property type="entry name" value="PPR_rpt"/>
</dbReference>
<keyword evidence="2" id="KW-0677">Repeat</keyword>
<evidence type="ECO:0000256" key="2">
    <source>
        <dbReference type="ARBA" id="ARBA00022737"/>
    </source>
</evidence>
<dbReference type="PANTHER" id="PTHR47926">
    <property type="entry name" value="PENTATRICOPEPTIDE REPEAT-CONTAINING PROTEIN"/>
    <property type="match status" value="1"/>
</dbReference>
<evidence type="ECO:0000313" key="5">
    <source>
        <dbReference type="EMBL" id="PIM97415.1"/>
    </source>
</evidence>
<name>A0A2G9FWH8_9LAMI</name>
<dbReference type="NCBIfam" id="TIGR00756">
    <property type="entry name" value="PPR"/>
    <property type="match status" value="4"/>
</dbReference>
<evidence type="ECO:0000259" key="4">
    <source>
        <dbReference type="Pfam" id="PF14432"/>
    </source>
</evidence>
<feature type="repeat" description="PPR" evidence="3">
    <location>
        <begin position="239"/>
        <end position="269"/>
    </location>
</feature>
<evidence type="ECO:0000256" key="1">
    <source>
        <dbReference type="ARBA" id="ARBA00006643"/>
    </source>
</evidence>
<dbReference type="FunFam" id="1.25.40.10:FF:000344">
    <property type="entry name" value="Pentatricopeptide repeat-containing protein"/>
    <property type="match status" value="1"/>
</dbReference>
<protein>
    <recommendedName>
        <fullName evidence="4">DYW domain-containing protein</fullName>
    </recommendedName>
</protein>
<dbReference type="GO" id="GO:0008270">
    <property type="term" value="F:zinc ion binding"/>
    <property type="evidence" value="ECO:0007669"/>
    <property type="project" value="InterPro"/>
</dbReference>
<keyword evidence="6" id="KW-1185">Reference proteome</keyword>
<dbReference type="PROSITE" id="PS51375">
    <property type="entry name" value="PPR"/>
    <property type="match status" value="3"/>
</dbReference>
<comment type="similarity">
    <text evidence="1">Belongs to the PPR family. PCMP-H subfamily.</text>
</comment>
<dbReference type="Pfam" id="PF13041">
    <property type="entry name" value="PPR_2"/>
    <property type="match status" value="1"/>
</dbReference>
<dbReference type="InterPro" id="IPR032867">
    <property type="entry name" value="DYW_dom"/>
</dbReference>
<gene>
    <name evidence="5" type="ORF">CDL12_30115</name>
</gene>
<dbReference type="GO" id="GO:0009451">
    <property type="term" value="P:RNA modification"/>
    <property type="evidence" value="ECO:0007669"/>
    <property type="project" value="InterPro"/>
</dbReference>
<feature type="domain" description="DYW" evidence="4">
    <location>
        <begin position="491"/>
        <end position="564"/>
    </location>
</feature>
<dbReference type="Gene3D" id="1.25.40.10">
    <property type="entry name" value="Tetratricopeptide repeat domain"/>
    <property type="match status" value="4"/>
</dbReference>
<dbReference type="FunFam" id="1.25.40.10:FF:000690">
    <property type="entry name" value="Pentatricopeptide repeat-containing protein"/>
    <property type="match status" value="1"/>
</dbReference>
<evidence type="ECO:0000313" key="6">
    <source>
        <dbReference type="Proteomes" id="UP000231279"/>
    </source>
</evidence>
<dbReference type="InterPro" id="IPR046960">
    <property type="entry name" value="PPR_At4g14850-like_plant"/>
</dbReference>
<dbReference type="InterPro" id="IPR011990">
    <property type="entry name" value="TPR-like_helical_dom_sf"/>
</dbReference>
<feature type="repeat" description="PPR" evidence="3">
    <location>
        <begin position="169"/>
        <end position="203"/>
    </location>
</feature>
<sequence length="564" mass="63308">MLKAHHVLSFLNQCNNVNTLSQIHAHVITNGYFTIPSISNKLLNSYYALSNSLLLCQFVFHQIKNPKTLHWNSIIKAFSQSPNALEAIHYYNQMALFHSSRPNCSTFSFLLKACEKSKGGRKCKEIHGAIIRYGFVLDMVVSTNLIRSYAAFGELDSMRRVFDEMPVKDLITWNSMISCYFHMGFHSEALKLFDEMKIVDVGFDGFSLVHLLSACAHLGALDIGVKLHDLGSEKGLSDNVFVGNALIDMYAKCGSLDKAICVFDGMKNKDIFSWNSIISGYGVHGFGDKAISFFKKMLIDGVKPDSITFLGLLCGCSHQGLVDDGIEFFHLMSSKYGLRPNVKHYGCMVDLFGRAGKLEKALDMIENSPFSNSTILWRTFLASCKIHKDVDNGEKAMNKLKESGTLNAGDCILLAGIYADAKDLEGVVRMRKMIKYEGLMTAPSWSSIDLDGQIHMFVVNDRSRVDSEEIYSKLEEMIHEATIIGYEFEGRMGSCHSEKLALALGLIKSAGGSCIRIVKNLRVCKDCHSFTKFVSKAYKREIVVRDRVRFHHFQNGLCSCKDYW</sequence>
<dbReference type="GO" id="GO:0003729">
    <property type="term" value="F:mRNA binding"/>
    <property type="evidence" value="ECO:0007669"/>
    <property type="project" value="UniProtKB-ARBA"/>
</dbReference>
<dbReference type="EMBL" id="NKXS01009762">
    <property type="protein sequence ID" value="PIM97415.1"/>
    <property type="molecule type" value="Genomic_DNA"/>
</dbReference>